<dbReference type="Gene3D" id="3.30.1490.190">
    <property type="match status" value="1"/>
</dbReference>
<evidence type="ECO:0000256" key="7">
    <source>
        <dbReference type="PIRSR" id="PIRSR602481-1"/>
    </source>
</evidence>
<dbReference type="EMBL" id="CP001715">
    <property type="protein sequence ID" value="ACV37107.1"/>
    <property type="molecule type" value="Genomic_DNA"/>
</dbReference>
<dbReference type="OrthoDB" id="8659436at2"/>
<comment type="similarity">
    <text evidence="1">Belongs to the Fur family.</text>
</comment>
<dbReference type="GO" id="GO:0000976">
    <property type="term" value="F:transcription cis-regulatory region binding"/>
    <property type="evidence" value="ECO:0007669"/>
    <property type="project" value="TreeGrafter"/>
</dbReference>
<evidence type="ECO:0000256" key="4">
    <source>
        <dbReference type="ARBA" id="ARBA00023015"/>
    </source>
</evidence>
<dbReference type="InterPro" id="IPR036390">
    <property type="entry name" value="WH_DNA-bd_sf"/>
</dbReference>
<evidence type="ECO:0000256" key="5">
    <source>
        <dbReference type="ARBA" id="ARBA00023125"/>
    </source>
</evidence>
<dbReference type="SUPFAM" id="SSF46785">
    <property type="entry name" value="Winged helix' DNA-binding domain"/>
    <property type="match status" value="1"/>
</dbReference>
<feature type="binding site" evidence="7">
    <location>
        <position position="142"/>
    </location>
    <ligand>
        <name>Zn(2+)</name>
        <dbReference type="ChEBI" id="CHEBI:29105"/>
    </ligand>
</feature>
<sequence length="143" mass="15600">MTSSLETTPTASALRIAARGGRATRTRVAVLDILSRAGRPLSHDEVGVALDDGGVEHDRVTLYRTLDWLVTHELAHRVSGTDRVWRFNAAVDEGHGHAHFHCARCGSVFCLESLQPTIAATLPAGFRCERAELTFYGSCPNCR</sequence>
<evidence type="ECO:0000256" key="3">
    <source>
        <dbReference type="ARBA" id="ARBA00022833"/>
    </source>
</evidence>
<dbReference type="InterPro" id="IPR043135">
    <property type="entry name" value="Fur_C"/>
</dbReference>
<dbReference type="GO" id="GO:0008270">
    <property type="term" value="F:zinc ion binding"/>
    <property type="evidence" value="ECO:0007669"/>
    <property type="project" value="TreeGrafter"/>
</dbReference>
<evidence type="ECO:0000256" key="1">
    <source>
        <dbReference type="ARBA" id="ARBA00007957"/>
    </source>
</evidence>
<feature type="binding site" evidence="7">
    <location>
        <position position="102"/>
    </location>
    <ligand>
        <name>Zn(2+)</name>
        <dbReference type="ChEBI" id="CHEBI:29105"/>
    </ligand>
</feature>
<dbReference type="AlphaFoldDB" id="C7RLF8"/>
<evidence type="ECO:0000256" key="2">
    <source>
        <dbReference type="ARBA" id="ARBA00022491"/>
    </source>
</evidence>
<organism evidence="8">
    <name type="scientific">Accumulibacter regalis</name>
    <dbReference type="NCBI Taxonomy" id="522306"/>
    <lineage>
        <taxon>Bacteria</taxon>
        <taxon>Pseudomonadati</taxon>
        <taxon>Pseudomonadota</taxon>
        <taxon>Betaproteobacteria</taxon>
        <taxon>Candidatus Accumulibacter</taxon>
    </lineage>
</organism>
<reference evidence="8" key="2">
    <citation type="submission" date="2009-09" db="EMBL/GenBank/DDBJ databases">
        <title>Complete sequence of chromosome of Candidatus Accumulibacter phosphatis clade IIA str. UW-1.</title>
        <authorList>
            <consortium name="US DOE Joint Genome Institute"/>
            <person name="Martin H.G."/>
            <person name="Ivanova N."/>
            <person name="Kunin V."/>
            <person name="Warnecke F."/>
            <person name="Barry K."/>
            <person name="He S."/>
            <person name="Salamov A."/>
            <person name="Szeto E."/>
            <person name="Dalin E."/>
            <person name="Pangilinan J.L."/>
            <person name="Lapidus A."/>
            <person name="Lowry S."/>
            <person name="Kyrpides N.C."/>
            <person name="McMahon K.D."/>
            <person name="Hugenholtz P."/>
        </authorList>
    </citation>
    <scope>NUCLEOTIDE SEQUENCE [LARGE SCALE GENOMIC DNA]</scope>
    <source>
        <strain evidence="8">UW-1</strain>
    </source>
</reference>
<evidence type="ECO:0000256" key="6">
    <source>
        <dbReference type="ARBA" id="ARBA00023163"/>
    </source>
</evidence>
<comment type="cofactor">
    <cofactor evidence="7">
        <name>Zn(2+)</name>
        <dbReference type="ChEBI" id="CHEBI:29105"/>
    </cofactor>
    <text evidence="7">Binds 1 zinc ion per subunit.</text>
</comment>
<proteinExistence type="inferred from homology"/>
<protein>
    <submittedName>
        <fullName evidence="8">Ferric uptake regulator, Fur family</fullName>
    </submittedName>
</protein>
<reference evidence="8" key="1">
    <citation type="submission" date="2009-08" db="EMBL/GenBank/DDBJ databases">
        <authorList>
            <consortium name="US DOE Joint Genome Institute"/>
            <person name="Lucas S."/>
            <person name="Copeland A."/>
            <person name="Lapidus A."/>
            <person name="Glavina del Rio T."/>
            <person name="Dalin E."/>
            <person name="Tice H."/>
            <person name="Bruce D."/>
            <person name="Barry K."/>
            <person name="Pitluck S."/>
            <person name="Lowry S."/>
            <person name="Larimer F."/>
            <person name="Land M."/>
            <person name="Hauser L."/>
            <person name="Kyrpides N."/>
            <person name="Ivanova N."/>
            <person name="McMahon K.D."/>
            <person name="Hugenholtz P."/>
        </authorList>
    </citation>
    <scope>NUCLEOTIDE SEQUENCE</scope>
    <source>
        <strain evidence="8">UW-1</strain>
    </source>
</reference>
<dbReference type="Pfam" id="PF01475">
    <property type="entry name" value="FUR"/>
    <property type="match status" value="1"/>
</dbReference>
<dbReference type="PANTHER" id="PTHR33202">
    <property type="entry name" value="ZINC UPTAKE REGULATION PROTEIN"/>
    <property type="match status" value="1"/>
</dbReference>
<feature type="binding site" evidence="7">
    <location>
        <position position="105"/>
    </location>
    <ligand>
        <name>Zn(2+)</name>
        <dbReference type="ChEBI" id="CHEBI:29105"/>
    </ligand>
</feature>
<dbReference type="STRING" id="522306.CAP2UW1_3857"/>
<dbReference type="Gene3D" id="1.10.10.10">
    <property type="entry name" value="Winged helix-like DNA-binding domain superfamily/Winged helix DNA-binding domain"/>
    <property type="match status" value="1"/>
</dbReference>
<dbReference type="eggNOG" id="COG0735">
    <property type="taxonomic scope" value="Bacteria"/>
</dbReference>
<dbReference type="GO" id="GO:0003700">
    <property type="term" value="F:DNA-binding transcription factor activity"/>
    <property type="evidence" value="ECO:0007669"/>
    <property type="project" value="InterPro"/>
</dbReference>
<keyword evidence="4" id="KW-0805">Transcription regulation</keyword>
<dbReference type="InterPro" id="IPR002481">
    <property type="entry name" value="FUR"/>
</dbReference>
<feature type="binding site" evidence="7">
    <location>
        <position position="139"/>
    </location>
    <ligand>
        <name>Zn(2+)</name>
        <dbReference type="ChEBI" id="CHEBI:29105"/>
    </ligand>
</feature>
<keyword evidence="6" id="KW-0804">Transcription</keyword>
<dbReference type="GO" id="GO:1900376">
    <property type="term" value="P:regulation of secondary metabolite biosynthetic process"/>
    <property type="evidence" value="ECO:0007669"/>
    <property type="project" value="TreeGrafter"/>
</dbReference>
<dbReference type="InterPro" id="IPR036388">
    <property type="entry name" value="WH-like_DNA-bd_sf"/>
</dbReference>
<name>C7RLF8_ACCRE</name>
<dbReference type="GO" id="GO:0045892">
    <property type="term" value="P:negative regulation of DNA-templated transcription"/>
    <property type="evidence" value="ECO:0007669"/>
    <property type="project" value="TreeGrafter"/>
</dbReference>
<gene>
    <name evidence="8" type="ordered locus">CAP2UW1_3857</name>
</gene>
<keyword evidence="3 7" id="KW-0862">Zinc</keyword>
<keyword evidence="7" id="KW-0479">Metal-binding</keyword>
<keyword evidence="2" id="KW-0678">Repressor</keyword>
<evidence type="ECO:0000313" key="8">
    <source>
        <dbReference type="EMBL" id="ACV37107.1"/>
    </source>
</evidence>
<accession>C7RLF8</accession>
<dbReference type="KEGG" id="app:CAP2UW1_3857"/>
<dbReference type="HOGENOM" id="CLU_096072_6_0_4"/>
<dbReference type="PANTHER" id="PTHR33202:SF7">
    <property type="entry name" value="FERRIC UPTAKE REGULATION PROTEIN"/>
    <property type="match status" value="1"/>
</dbReference>
<keyword evidence="5" id="KW-0238">DNA-binding</keyword>